<dbReference type="Proteomes" id="UP000034881">
    <property type="component" value="Unassembled WGS sequence"/>
</dbReference>
<dbReference type="AlphaFoldDB" id="A0A0G0QRR9"/>
<proteinExistence type="predicted"/>
<comment type="caution">
    <text evidence="1">The sequence shown here is derived from an EMBL/GenBank/DDBJ whole genome shotgun (WGS) entry which is preliminary data.</text>
</comment>
<name>A0A0G0QRR9_9BACT</name>
<evidence type="ECO:0000313" key="2">
    <source>
        <dbReference type="Proteomes" id="UP000034881"/>
    </source>
</evidence>
<accession>A0A0G0QRR9</accession>
<protein>
    <submittedName>
        <fullName evidence="1">Uncharacterized protein</fullName>
    </submittedName>
</protein>
<dbReference type="EMBL" id="LBYB01000001">
    <property type="protein sequence ID" value="KKR42853.1"/>
    <property type="molecule type" value="Genomic_DNA"/>
</dbReference>
<reference evidence="1 2" key="1">
    <citation type="journal article" date="2015" name="Nature">
        <title>rRNA introns, odd ribosomes, and small enigmatic genomes across a large radiation of phyla.</title>
        <authorList>
            <person name="Brown C.T."/>
            <person name="Hug L.A."/>
            <person name="Thomas B.C."/>
            <person name="Sharon I."/>
            <person name="Castelle C.J."/>
            <person name="Singh A."/>
            <person name="Wilkins M.J."/>
            <person name="Williams K.H."/>
            <person name="Banfield J.F."/>
        </authorList>
    </citation>
    <scope>NUCLEOTIDE SEQUENCE [LARGE SCALE GENOMIC DNA]</scope>
</reference>
<evidence type="ECO:0000313" key="1">
    <source>
        <dbReference type="EMBL" id="KKR42853.1"/>
    </source>
</evidence>
<organism evidence="1 2">
    <name type="scientific">Candidatus Daviesbacteria bacterium GW2011_GWC2_40_12</name>
    <dbReference type="NCBI Taxonomy" id="1618431"/>
    <lineage>
        <taxon>Bacteria</taxon>
        <taxon>Candidatus Daviesiibacteriota</taxon>
    </lineage>
</organism>
<gene>
    <name evidence="1" type="ORF">UT77_C0001G0304</name>
</gene>
<sequence>MENAGVEINQNAKKSLEDILKEADEKSEGSQGIKVSEAWRYREAVRVKYGLPECGYRWEDPIRYISEAEGLLKENGVQVRGKHEFSTFFKENPGAIALHSGPNVFRDSTVAVEEASDGEWFKLRARANQLAHESVHAFQDIKYPRMPDEEAEREAFYYQMLTPQQIVSHKDDPEFLYSLVNDVIEGNVQCSVSIDQKIN</sequence>